<dbReference type="EMBL" id="BOOG01000049">
    <property type="protein sequence ID" value="GIH72322.1"/>
    <property type="molecule type" value="Genomic_DNA"/>
</dbReference>
<accession>A0A8J3RAX2</accession>
<proteinExistence type="predicted"/>
<name>A0A8J3RAX2_9ACTN</name>
<keyword evidence="2" id="KW-1185">Reference proteome</keyword>
<protein>
    <submittedName>
        <fullName evidence="1">Uncharacterized protein</fullName>
    </submittedName>
</protein>
<organism evidence="1 2">
    <name type="scientific">Sphaerimonospora thailandensis</name>
    <dbReference type="NCBI Taxonomy" id="795644"/>
    <lineage>
        <taxon>Bacteria</taxon>
        <taxon>Bacillati</taxon>
        <taxon>Actinomycetota</taxon>
        <taxon>Actinomycetes</taxon>
        <taxon>Streptosporangiales</taxon>
        <taxon>Streptosporangiaceae</taxon>
        <taxon>Sphaerimonospora</taxon>
    </lineage>
</organism>
<evidence type="ECO:0000313" key="1">
    <source>
        <dbReference type="EMBL" id="GIH72322.1"/>
    </source>
</evidence>
<comment type="caution">
    <text evidence="1">The sequence shown here is derived from an EMBL/GenBank/DDBJ whole genome shotgun (WGS) entry which is preliminary data.</text>
</comment>
<evidence type="ECO:0000313" key="2">
    <source>
        <dbReference type="Proteomes" id="UP000610966"/>
    </source>
</evidence>
<sequence>MPGSWRDGNRQHPVATRSGADPCAGCCLSAGVTTAFCLVLGHLWNTIDGVRPPDVRCPSWLETADTGSLEPCPHSGNTPRASAIKVVFDLRQETDEKTGAIAFIVTQKIRRPVPLGGTGLCRGGAMGI</sequence>
<gene>
    <name evidence="1" type="ORF">Mth01_45750</name>
</gene>
<reference evidence="1" key="1">
    <citation type="submission" date="2021-01" db="EMBL/GenBank/DDBJ databases">
        <title>Whole genome shotgun sequence of Sphaerimonospora thailandensis NBRC 107569.</title>
        <authorList>
            <person name="Komaki H."/>
            <person name="Tamura T."/>
        </authorList>
    </citation>
    <scope>NUCLEOTIDE SEQUENCE</scope>
    <source>
        <strain evidence="1">NBRC 107569</strain>
    </source>
</reference>
<dbReference type="Proteomes" id="UP000610966">
    <property type="component" value="Unassembled WGS sequence"/>
</dbReference>
<dbReference type="AlphaFoldDB" id="A0A8J3RAX2"/>